<dbReference type="GeneID" id="94294538"/>
<keyword evidence="2" id="KW-1185">Reference proteome</keyword>
<accession>A0A9P8LZP1</accession>
<evidence type="ECO:0000313" key="1">
    <source>
        <dbReference type="EMBL" id="KAH0577164.1"/>
    </source>
</evidence>
<dbReference type="EMBL" id="AUWU02000001">
    <property type="protein sequence ID" value="KAH0577164.1"/>
    <property type="molecule type" value="Genomic_DNA"/>
</dbReference>
<dbReference type="KEGG" id="ssao:94294538"/>
<protein>
    <submittedName>
        <fullName evidence="1">Uncharacterized protein</fullName>
    </submittedName>
</protein>
<gene>
    <name evidence="1" type="ORF">SS50377_20515</name>
</gene>
<reference evidence="1 2" key="1">
    <citation type="journal article" date="2014" name="PLoS Genet.">
        <title>The Genome of Spironucleus salmonicida Highlights a Fish Pathogen Adapted to Fluctuating Environments.</title>
        <authorList>
            <person name="Xu F."/>
            <person name="Jerlstrom-Hultqvist J."/>
            <person name="Einarsson E."/>
            <person name="Astvaldsson A."/>
            <person name="Svard S.G."/>
            <person name="Andersson J.O."/>
        </authorList>
    </citation>
    <scope>NUCLEOTIDE SEQUENCE [LARGE SCALE GENOMIC DNA]</scope>
    <source>
        <strain evidence="1 2">ATCC 50377</strain>
    </source>
</reference>
<dbReference type="RefSeq" id="XP_067767937.1">
    <property type="nucleotide sequence ID" value="XM_067904455.1"/>
</dbReference>
<dbReference type="Proteomes" id="UP000018208">
    <property type="component" value="Unassembled WGS sequence"/>
</dbReference>
<name>A0A9P8LZP1_9EUKA</name>
<evidence type="ECO:0000313" key="2">
    <source>
        <dbReference type="Proteomes" id="UP000018208"/>
    </source>
</evidence>
<organism evidence="1 2">
    <name type="scientific">Spironucleus salmonicida</name>
    <dbReference type="NCBI Taxonomy" id="348837"/>
    <lineage>
        <taxon>Eukaryota</taxon>
        <taxon>Metamonada</taxon>
        <taxon>Diplomonadida</taxon>
        <taxon>Hexamitidae</taxon>
        <taxon>Hexamitinae</taxon>
        <taxon>Spironucleus</taxon>
    </lineage>
</organism>
<comment type="caution">
    <text evidence="1">The sequence shown here is derived from an EMBL/GenBank/DDBJ whole genome shotgun (WGS) entry which is preliminary data.</text>
</comment>
<dbReference type="AlphaFoldDB" id="A0A9P8LZP1"/>
<proteinExistence type="predicted"/>
<sequence length="74" mass="8535">MEIEQVIQILENVEKRINLTEPDSPDQIAQYVNQFPKDFLELDCVTQIQAVIQKLNDCASLTKTLIQEITKCNQ</sequence>